<dbReference type="PANTHER" id="PTHR35535">
    <property type="entry name" value="HEAT SHOCK PROTEIN HSLJ"/>
    <property type="match status" value="1"/>
</dbReference>
<dbReference type="PROSITE" id="PS51257">
    <property type="entry name" value="PROKAR_LIPOPROTEIN"/>
    <property type="match status" value="1"/>
</dbReference>
<dbReference type="AlphaFoldDB" id="A0A6L6UBV8"/>
<reference evidence="2 3" key="1">
    <citation type="submission" date="2019-12" db="EMBL/GenBank/DDBJ databases">
        <authorList>
            <person name="Li J."/>
        </authorList>
    </citation>
    <scope>NUCLEOTIDE SEQUENCE [LARGE SCALE GENOMIC DNA]</scope>
    <source>
        <strain evidence="2 3">HL2-2</strain>
    </source>
</reference>
<dbReference type="Pfam" id="PF03724">
    <property type="entry name" value="META"/>
    <property type="match status" value="1"/>
</dbReference>
<evidence type="ECO:0000259" key="1">
    <source>
        <dbReference type="Pfam" id="PF03724"/>
    </source>
</evidence>
<proteinExistence type="predicted"/>
<feature type="domain" description="DUF306" evidence="1">
    <location>
        <begin position="34"/>
        <end position="130"/>
    </location>
</feature>
<evidence type="ECO:0000313" key="2">
    <source>
        <dbReference type="EMBL" id="MUU79825.1"/>
    </source>
</evidence>
<dbReference type="RefSeq" id="WP_157364884.1">
    <property type="nucleotide sequence ID" value="NZ_WOWS01000009.1"/>
</dbReference>
<gene>
    <name evidence="2" type="ORF">GN138_15360</name>
</gene>
<dbReference type="Gene3D" id="2.40.128.270">
    <property type="match status" value="1"/>
</dbReference>
<dbReference type="Proteomes" id="UP000478208">
    <property type="component" value="Unassembled WGS sequence"/>
</dbReference>
<dbReference type="EMBL" id="WOWS01000009">
    <property type="protein sequence ID" value="MUU79825.1"/>
    <property type="molecule type" value="Genomic_DNA"/>
</dbReference>
<organism evidence="2 3">
    <name type="scientific">Winogradskyella endarachnes</name>
    <dbReference type="NCBI Taxonomy" id="2681965"/>
    <lineage>
        <taxon>Bacteria</taxon>
        <taxon>Pseudomonadati</taxon>
        <taxon>Bacteroidota</taxon>
        <taxon>Flavobacteriia</taxon>
        <taxon>Flavobacteriales</taxon>
        <taxon>Flavobacteriaceae</taxon>
        <taxon>Winogradskyella</taxon>
    </lineage>
</organism>
<comment type="caution">
    <text evidence="2">The sequence shown here is derived from an EMBL/GenBank/DDBJ whole genome shotgun (WGS) entry which is preliminary data.</text>
</comment>
<protein>
    <submittedName>
        <fullName evidence="2">META domain-containing protein</fullName>
    </submittedName>
</protein>
<keyword evidence="3" id="KW-1185">Reference proteome</keyword>
<evidence type="ECO:0000313" key="3">
    <source>
        <dbReference type="Proteomes" id="UP000478208"/>
    </source>
</evidence>
<dbReference type="InterPro" id="IPR053147">
    <property type="entry name" value="Hsp_HslJ-like"/>
</dbReference>
<accession>A0A6L6UBV8</accession>
<name>A0A6L6UBV8_9FLAO</name>
<dbReference type="InterPro" id="IPR038670">
    <property type="entry name" value="HslJ-like_sf"/>
</dbReference>
<dbReference type="InterPro" id="IPR005184">
    <property type="entry name" value="DUF306_Meta_HslJ"/>
</dbReference>
<sequence length="274" mass="30453">MKILLSLFMLLTTMSSCDSSKKAMENSKKMEDSLSGTYYITEVEDMDVSSNKITITFDIATNKVTGFAGCNSFFGNYTLEKSTLTFQNIGASKKFCAGTASKTERQFLKALNSIDSFSISDNLISFSAENSVVLKGTSEMILNSKKSELTTYKDNTTIKYQATSRASFEYITISKSEIIISEDKTLLKTDKFKTNLKDWEELNKLISTIDPETIHNLTPPSTAHKFDGAPHATLAIILGDVQYMTPTFDHGNPPETIKTLVNKVLSIKENTVRK</sequence>
<dbReference type="PANTHER" id="PTHR35535:SF1">
    <property type="entry name" value="HEAT SHOCK PROTEIN HSLJ"/>
    <property type="match status" value="1"/>
</dbReference>